<evidence type="ECO:0000313" key="2">
    <source>
        <dbReference type="EMBL" id="QGG49273.1"/>
    </source>
</evidence>
<dbReference type="AlphaFoldDB" id="A0A5Q2N5Q6"/>
<dbReference type="EMBL" id="CP045875">
    <property type="protein sequence ID" value="QGG49273.1"/>
    <property type="molecule type" value="Genomic_DNA"/>
</dbReference>
<feature type="compositionally biased region" description="Polar residues" evidence="1">
    <location>
        <begin position="368"/>
        <end position="378"/>
    </location>
</feature>
<keyword evidence="3" id="KW-1185">Reference proteome</keyword>
<feature type="compositionally biased region" description="Acidic residues" evidence="1">
    <location>
        <begin position="702"/>
        <end position="711"/>
    </location>
</feature>
<accession>A0A5Q2N5Q6</accession>
<feature type="compositionally biased region" description="Low complexity" evidence="1">
    <location>
        <begin position="424"/>
        <end position="435"/>
    </location>
</feature>
<feature type="compositionally biased region" description="Basic and acidic residues" evidence="1">
    <location>
        <begin position="100"/>
        <end position="128"/>
    </location>
</feature>
<feature type="region of interest" description="Disordered" evidence="1">
    <location>
        <begin position="96"/>
        <end position="137"/>
    </location>
</feature>
<reference evidence="3" key="1">
    <citation type="submission" date="2019-11" db="EMBL/GenBank/DDBJ databases">
        <title>Genome sequence of Heliorestis convoluta strain HH, an alkaliphilic and minimalistic phototrophic bacterium from a soda lake in Egypt.</title>
        <authorList>
            <person name="Dewey E.D."/>
            <person name="Stokes L.M."/>
            <person name="Burchell B.M."/>
            <person name="Shaffer K.N."/>
            <person name="Huntington A.M."/>
            <person name="Baker J.M."/>
            <person name="Nadendla S."/>
            <person name="Giglio M.G."/>
            <person name="Touchman J.W."/>
            <person name="Blankenship R.E."/>
            <person name="Madigan M.T."/>
            <person name="Sattley W.M."/>
        </authorList>
    </citation>
    <scope>NUCLEOTIDE SEQUENCE [LARGE SCALE GENOMIC DNA]</scope>
    <source>
        <strain evidence="3">HH</strain>
    </source>
</reference>
<gene>
    <name evidence="2" type="ORF">FTV88_3207</name>
</gene>
<sequence>MEMKDPKEEVTKGPLCSLTGVKLHLLSLELGTFEKGKEEFSHIEADVEVLEVEEEEGRLHISGKVKVSAQVDRVFSDDHLTTDSSEEVEEKASVEASEELLSHHEEEKTLDASEKGSDSELIEAKSDENVESIGTGPESFVLLDREIPPGPKKSRREQYFELMLDPLDYETVNPLVDSSKDDDREDTEGVEESDLDESSEIELKVWHKYPYWSKGRLHVDLLIAPAVASKPCKECEIKEEVKIQGLIAPEGNEAIALAWRAQENDEGTEIVAQVVFQGKEQEPLQIVEKSIFVEGQKVFLGSPIFAQEELDGMVKGWVAIEPFHYEFNEEVADEDVEVEEGEDEQALEVQEADAKRDDDSSSDSDQSESTTNFLNNSTYEDDESADNSAYTYDDSYEDSDDDSNDSSDDRHYEEAYEAPYSGHNSDYNDYGNYSYEQSDDGLARNNMPEGEKSLEESLYPYVENYDHFSKEDPYKSPEPERWFIEKASAEKIEVLKEQESVGGAAPDIENQPIASTAHHDATDEELSLYEDASYVEEPVVEGFEADALMTEEYDILINEDFDVEEEWNVDAQALPLLHDGFESRLSITESLDGLVEENLLQPLDEELQANMETSVPDIELYRAEEEAWEMTEPEQEEQSKAYDETTEVKERASMMNYEEKKEQSEKPKVSEAAKETEQEVIEESTGSIEVEAEEKAAKEAEQEVTEESTVL</sequence>
<feature type="compositionally biased region" description="Acidic residues" evidence="1">
    <location>
        <begin position="335"/>
        <end position="346"/>
    </location>
</feature>
<feature type="compositionally biased region" description="Acidic residues" evidence="1">
    <location>
        <begin position="627"/>
        <end position="636"/>
    </location>
</feature>
<evidence type="ECO:0000256" key="1">
    <source>
        <dbReference type="SAM" id="MobiDB-lite"/>
    </source>
</evidence>
<feature type="compositionally biased region" description="Acidic residues" evidence="1">
    <location>
        <begin position="183"/>
        <end position="197"/>
    </location>
</feature>
<name>A0A5Q2N5Q6_9FIRM</name>
<organism evidence="2 3">
    <name type="scientific">Heliorestis convoluta</name>
    <dbReference type="NCBI Taxonomy" id="356322"/>
    <lineage>
        <taxon>Bacteria</taxon>
        <taxon>Bacillati</taxon>
        <taxon>Bacillota</taxon>
        <taxon>Clostridia</taxon>
        <taxon>Eubacteriales</taxon>
        <taxon>Heliobacteriaceae</taxon>
        <taxon>Heliorestis</taxon>
    </lineage>
</organism>
<feature type="region of interest" description="Disordered" evidence="1">
    <location>
        <begin position="172"/>
        <end position="197"/>
    </location>
</feature>
<proteinExistence type="predicted"/>
<protein>
    <submittedName>
        <fullName evidence="2">LysM peptidoglycan-binding domain-containing protein, putative</fullName>
    </submittedName>
</protein>
<feature type="region of interest" description="Disordered" evidence="1">
    <location>
        <begin position="627"/>
        <end position="711"/>
    </location>
</feature>
<feature type="compositionally biased region" description="Acidic residues" evidence="1">
    <location>
        <begin position="394"/>
        <end position="406"/>
    </location>
</feature>
<feature type="compositionally biased region" description="Basic and acidic residues" evidence="1">
    <location>
        <begin position="637"/>
        <end position="677"/>
    </location>
</feature>
<evidence type="ECO:0000313" key="3">
    <source>
        <dbReference type="Proteomes" id="UP000366051"/>
    </source>
</evidence>
<feature type="region of interest" description="Disordered" evidence="1">
    <location>
        <begin position="335"/>
        <end position="452"/>
    </location>
</feature>
<dbReference type="KEGG" id="hcv:FTV88_3207"/>
<dbReference type="Proteomes" id="UP000366051">
    <property type="component" value="Chromosome"/>
</dbReference>